<dbReference type="PANTHER" id="PTHR21112">
    <property type="entry name" value="CHEMOSENSORY PROTEIN A 29A-RELATED"/>
    <property type="match status" value="1"/>
</dbReference>
<dbReference type="OrthoDB" id="7911967at2759"/>
<organism evidence="1 2">
    <name type="scientific">Hermetia illucens</name>
    <name type="common">Black soldier fly</name>
    <dbReference type="NCBI Taxonomy" id="343691"/>
    <lineage>
        <taxon>Eukaryota</taxon>
        <taxon>Metazoa</taxon>
        <taxon>Ecdysozoa</taxon>
        <taxon>Arthropoda</taxon>
        <taxon>Hexapoda</taxon>
        <taxon>Insecta</taxon>
        <taxon>Pterygota</taxon>
        <taxon>Neoptera</taxon>
        <taxon>Endopterygota</taxon>
        <taxon>Diptera</taxon>
        <taxon>Brachycera</taxon>
        <taxon>Stratiomyomorpha</taxon>
        <taxon>Stratiomyidae</taxon>
        <taxon>Hermetiinae</taxon>
        <taxon>Hermetia</taxon>
    </lineage>
</organism>
<dbReference type="OMA" id="MAWRTTI"/>
<dbReference type="InterPro" id="IPR010512">
    <property type="entry name" value="DUF1091"/>
</dbReference>
<name>A0A7R8YS65_HERIL</name>
<dbReference type="InParanoid" id="A0A7R8YS65"/>
<evidence type="ECO:0000313" key="2">
    <source>
        <dbReference type="Proteomes" id="UP000594454"/>
    </source>
</evidence>
<dbReference type="AlphaFoldDB" id="A0A7R8YS65"/>
<dbReference type="PANTHER" id="PTHR21112:SF0">
    <property type="entry name" value="CHEMOSENSORY PROTEIN A 29A-RELATED"/>
    <property type="match status" value="1"/>
</dbReference>
<sequence>MFKPSQGQSIHCNWILVMSVYHFEWRHAATVLLGIFAVAGAMEYEFIRTESEYKQDKIWDYSKLKIKKVRQGVYAFNGQVELLQTLDDKVKFSVKAYHSSSGAGNYQLMPYHLDPGNFCIFMNNDYKRYLAELYKVSNFPHVTDEYYCPLPKEVYKIKNYEFDGTKLPSSFRPGYYKVQMYFEMPNGDKSGLNIYAKISASL</sequence>
<dbReference type="Pfam" id="PF06477">
    <property type="entry name" value="DUF1091"/>
    <property type="match status" value="1"/>
</dbReference>
<evidence type="ECO:0000313" key="1">
    <source>
        <dbReference type="EMBL" id="CAD7083496.1"/>
    </source>
</evidence>
<accession>A0A7R8YS65</accession>
<protein>
    <submittedName>
        <fullName evidence="1">Uncharacterized protein</fullName>
    </submittedName>
</protein>
<gene>
    <name evidence="1" type="ORF">HERILL_LOCUS6453</name>
</gene>
<proteinExistence type="predicted"/>
<keyword evidence="2" id="KW-1185">Reference proteome</keyword>
<dbReference type="EMBL" id="LR899010">
    <property type="protein sequence ID" value="CAD7083496.1"/>
    <property type="molecule type" value="Genomic_DNA"/>
</dbReference>
<dbReference type="Proteomes" id="UP000594454">
    <property type="component" value="Chromosome 2"/>
</dbReference>
<reference evidence="1 2" key="1">
    <citation type="submission" date="2020-11" db="EMBL/GenBank/DDBJ databases">
        <authorList>
            <person name="Wallbank WR R."/>
            <person name="Pardo Diaz C."/>
            <person name="Kozak K."/>
            <person name="Martin S."/>
            <person name="Jiggins C."/>
            <person name="Moest M."/>
            <person name="Warren A I."/>
            <person name="Generalovic N T."/>
            <person name="Byers J.R.P. K."/>
            <person name="Montejo-Kovacevich G."/>
            <person name="Yen C E."/>
        </authorList>
    </citation>
    <scope>NUCLEOTIDE SEQUENCE [LARGE SCALE GENOMIC DNA]</scope>
</reference>